<keyword evidence="3" id="KW-1185">Reference proteome</keyword>
<feature type="compositionally biased region" description="Acidic residues" evidence="1">
    <location>
        <begin position="385"/>
        <end position="398"/>
    </location>
</feature>
<proteinExistence type="predicted"/>
<dbReference type="InterPro" id="IPR032675">
    <property type="entry name" value="LRR_dom_sf"/>
</dbReference>
<reference evidence="2 3" key="1">
    <citation type="journal article" date="2015" name="Sci. Rep.">
        <title>Chromosome-level genome map provides insights into diverse defense mechanisms in the medicinal fungus Ganoderma sinense.</title>
        <authorList>
            <person name="Zhu Y."/>
            <person name="Xu J."/>
            <person name="Sun C."/>
            <person name="Zhou S."/>
            <person name="Xu H."/>
            <person name="Nelson D.R."/>
            <person name="Qian J."/>
            <person name="Song J."/>
            <person name="Luo H."/>
            <person name="Xiang L."/>
            <person name="Li Y."/>
            <person name="Xu Z."/>
            <person name="Ji A."/>
            <person name="Wang L."/>
            <person name="Lu S."/>
            <person name="Hayward A."/>
            <person name="Sun W."/>
            <person name="Li X."/>
            <person name="Schwartz D.C."/>
            <person name="Wang Y."/>
            <person name="Chen S."/>
        </authorList>
    </citation>
    <scope>NUCLEOTIDE SEQUENCE [LARGE SCALE GENOMIC DNA]</scope>
    <source>
        <strain evidence="2 3">ZZ0214-1</strain>
    </source>
</reference>
<dbReference type="Gene3D" id="3.80.10.10">
    <property type="entry name" value="Ribonuclease Inhibitor"/>
    <property type="match status" value="1"/>
</dbReference>
<feature type="compositionally biased region" description="Acidic residues" evidence="1">
    <location>
        <begin position="363"/>
        <end position="373"/>
    </location>
</feature>
<evidence type="ECO:0000313" key="2">
    <source>
        <dbReference type="EMBL" id="PIL25536.1"/>
    </source>
</evidence>
<dbReference type="EMBL" id="AYKW01000048">
    <property type="protein sequence ID" value="PIL25536.1"/>
    <property type="molecule type" value="Genomic_DNA"/>
</dbReference>
<accession>A0A2G8RVI6</accession>
<feature type="region of interest" description="Disordered" evidence="1">
    <location>
        <begin position="353"/>
        <end position="455"/>
    </location>
</feature>
<organism evidence="2 3">
    <name type="scientific">Ganoderma sinense ZZ0214-1</name>
    <dbReference type="NCBI Taxonomy" id="1077348"/>
    <lineage>
        <taxon>Eukaryota</taxon>
        <taxon>Fungi</taxon>
        <taxon>Dikarya</taxon>
        <taxon>Basidiomycota</taxon>
        <taxon>Agaricomycotina</taxon>
        <taxon>Agaricomycetes</taxon>
        <taxon>Polyporales</taxon>
        <taxon>Polyporaceae</taxon>
        <taxon>Ganoderma</taxon>
    </lineage>
</organism>
<evidence type="ECO:0000256" key="1">
    <source>
        <dbReference type="SAM" id="MobiDB-lite"/>
    </source>
</evidence>
<dbReference type="OrthoDB" id="2753936at2759"/>
<protein>
    <submittedName>
        <fullName evidence="2">Uncharacterized protein</fullName>
    </submittedName>
</protein>
<comment type="caution">
    <text evidence="2">The sequence shown here is derived from an EMBL/GenBank/DDBJ whole genome shotgun (WGS) entry which is preliminary data.</text>
</comment>
<dbReference type="AlphaFoldDB" id="A0A2G8RVI6"/>
<evidence type="ECO:0000313" key="3">
    <source>
        <dbReference type="Proteomes" id="UP000230002"/>
    </source>
</evidence>
<dbReference type="Proteomes" id="UP000230002">
    <property type="component" value="Unassembled WGS sequence"/>
</dbReference>
<gene>
    <name evidence="2" type="ORF">GSI_12399</name>
</gene>
<name>A0A2G8RVI6_9APHY</name>
<sequence length="477" mass="52087">MCVVLSHCAHVVREDFQYILTQCRKLLSFAFSPHPHPGFEINDGPSPGQEIPVSAASNPSWVLDVAPDGAGSLLARLLDSRLTTLSLDITTDGDTFVHLAQIISSAPRLTSLDLGPITPKFGTTLSAGWSTLPNLSFPELTTLSVHCDFLPFVQYAAPNGHCRASPPSTAAKTIPLPLLAAHGRRVTYLHFVYSEWIPHFRSANAAFLPRLHELCPVLSHLVIRLSPAEYTALNLVSPSLRYLDIAAFPSVSAYRAIALAPTARAPRLRKVRMVVTAPTCDFFPLHFHPALVPGSDRALEDLSGIPGADVSDEVADWLMYTSGGVEGWTPEGLVRQHSWAVVFDERCEGSLAPDAVEDARIPDDDETDSEGMYEYESRPTSPVSEDTDMGDSDSDGDGAEGRGGECEMSGSDARSEDGVGSDSDMEREWFEVEPEMPPYPNKVQFVDDPLDSSRGQYDRETILQRFSQSQLGDFLLE</sequence>